<evidence type="ECO:0000313" key="5">
    <source>
        <dbReference type="Proteomes" id="UP001152795"/>
    </source>
</evidence>
<dbReference type="EMBL" id="CACRXK020009049">
    <property type="protein sequence ID" value="CAB4016267.1"/>
    <property type="molecule type" value="Genomic_DNA"/>
</dbReference>
<name>A0A7D9ETC4_PARCT</name>
<dbReference type="Pfam" id="PF25033">
    <property type="entry name" value="VPS13_M"/>
    <property type="match status" value="1"/>
</dbReference>
<dbReference type="OrthoDB" id="5978122at2759"/>
<gene>
    <name evidence="4" type="ORF">PACLA_8A063422</name>
</gene>
<dbReference type="InterPro" id="IPR026847">
    <property type="entry name" value="VPS13"/>
</dbReference>
<dbReference type="PANTHER" id="PTHR16166">
    <property type="entry name" value="VACUOLAR PROTEIN SORTING-ASSOCIATED PROTEIN VPS13"/>
    <property type="match status" value="1"/>
</dbReference>
<proteinExistence type="predicted"/>
<evidence type="ECO:0000313" key="4">
    <source>
        <dbReference type="EMBL" id="CAB4016267.1"/>
    </source>
</evidence>
<evidence type="ECO:0000256" key="1">
    <source>
        <dbReference type="ARBA" id="ARBA00022448"/>
    </source>
</evidence>
<dbReference type="PANTHER" id="PTHR16166:SF146">
    <property type="entry name" value="VACUOLAR PROTEIN SORTING-ASSOCIATED PROTEIN 13A-LIKE ISOFORM X1"/>
    <property type="match status" value="1"/>
</dbReference>
<protein>
    <submittedName>
        <fullName evidence="4">Uncharacterized protein</fullName>
    </submittedName>
</protein>
<feature type="domain" description="Chorein N-terminal" evidence="2">
    <location>
        <begin position="4"/>
        <end position="436"/>
    </location>
</feature>
<reference evidence="4" key="1">
    <citation type="submission" date="2020-04" db="EMBL/GenBank/DDBJ databases">
        <authorList>
            <person name="Alioto T."/>
            <person name="Alioto T."/>
            <person name="Gomez Garrido J."/>
        </authorList>
    </citation>
    <scope>NUCLEOTIDE SEQUENCE</scope>
    <source>
        <strain evidence="4">A484AB</strain>
    </source>
</reference>
<comment type="caution">
    <text evidence="4">The sequence shown here is derived from an EMBL/GenBank/DDBJ whole genome shotgun (WGS) entry which is preliminary data.</text>
</comment>
<accession>A0A7D9ETC4</accession>
<feature type="domain" description="VPS13-like middle region" evidence="3">
    <location>
        <begin position="709"/>
        <end position="905"/>
    </location>
</feature>
<dbReference type="InterPro" id="IPR056747">
    <property type="entry name" value="VPS13-like_M"/>
</dbReference>
<organism evidence="4 5">
    <name type="scientific">Paramuricea clavata</name>
    <name type="common">Red gorgonian</name>
    <name type="synonym">Violescent sea-whip</name>
    <dbReference type="NCBI Taxonomy" id="317549"/>
    <lineage>
        <taxon>Eukaryota</taxon>
        <taxon>Metazoa</taxon>
        <taxon>Cnidaria</taxon>
        <taxon>Anthozoa</taxon>
        <taxon>Octocorallia</taxon>
        <taxon>Malacalcyonacea</taxon>
        <taxon>Plexauridae</taxon>
        <taxon>Paramuricea</taxon>
    </lineage>
</organism>
<dbReference type="GO" id="GO:0006623">
    <property type="term" value="P:protein targeting to vacuole"/>
    <property type="evidence" value="ECO:0007669"/>
    <property type="project" value="TreeGrafter"/>
</dbReference>
<dbReference type="AlphaFoldDB" id="A0A7D9ETC4"/>
<evidence type="ECO:0000259" key="2">
    <source>
        <dbReference type="Pfam" id="PF12624"/>
    </source>
</evidence>
<dbReference type="Proteomes" id="UP001152795">
    <property type="component" value="Unassembled WGS sequence"/>
</dbReference>
<keyword evidence="5" id="KW-1185">Reference proteome</keyword>
<dbReference type="GO" id="GO:0045053">
    <property type="term" value="P:protein retention in Golgi apparatus"/>
    <property type="evidence" value="ECO:0007669"/>
    <property type="project" value="TreeGrafter"/>
</dbReference>
<dbReference type="InterPro" id="IPR026854">
    <property type="entry name" value="VPS13_N"/>
</dbReference>
<evidence type="ECO:0000259" key="3">
    <source>
        <dbReference type="Pfam" id="PF25033"/>
    </source>
</evidence>
<dbReference type="Pfam" id="PF12624">
    <property type="entry name" value="VPS13_N"/>
    <property type="match status" value="1"/>
</dbReference>
<sequence length="925" mass="104824">MELTSILIAKEHARAEFKTEPGITEDSNLEEPASGWWDWIFGSNESENKELSAEDFDLSSSLSLSALSPAEKQHLYNVLDYSENIEEMKYPKEYVKYELLFSMENFEVCLLNELRRNLSFVSMCGVSGSLQHRPSSSNTSFNLEVKDINLYGHQSNLDVDALPQLLYVQKNEKDNDLVFFEFSFELNPIHVSSDYSVLLKLEPVKIVHDTNTVIQFLKFFKMPESRALQELTEVASSGLIELQNRTRAGLEYAVSQQTVVYFDVNFKSPCIVVPEYGAMESPGSVFVIDFGHLTIKTDLNSKQSLIQDATESELENMLCDNFDVTLSDMQVLIADKGDDWLSAHAQSSSPFHLLPSSAINLEIVRNTNRIYSSLPEIKMKGILPQLEIRLSEEKYQQLMQFISNLPLLTEPLDEDENDSHFRTTYPVTLSRHSSRLSLEEAADIQNTTREALTISSVCHDEDEFQDADDKIFNNDDEDEWVLASDSFQEKNAEEDKQESPLWETEEVSRSNQVTMSGEFSIKKVSVVFNKLIQTVDQTYICLEVNEISTNVSLMEYVMDVSAKLGSVYLTDYIFKDISGGPLTVLSSVAEKELISLFYRKVDPTCPYFNSSFNGVRYFVKSEFNALNVLLHREGITTFQNFILALVERNAKPNFQKLGERVTSYLEVIPEDVTLDIAHLDSEANEECSTSVGKTSIKISLDEVRITLSSCNEYFALFKVSGLHVDMFLEDKQTHVKARLECFTVEDLNTNTLHKKILAVEDDNLCDFEATFYSKKTRTGPTSVDMDVCCHFGRLKCVFLHKFISELQEFVASFSSTETRQYAQDATTHAVQIQVAHLQKTSPKIGLNIDIHAPVIKIPLNPLSDDGVIVDLGSLVIRNKLEHQEKENSNVGRISAVLTDTINVTLESFNVIRFEISPLLWSATFL</sequence>
<keyword evidence="1" id="KW-0813">Transport</keyword>